<organism evidence="9 10">
    <name type="scientific">Chromobacterium paludis</name>
    <dbReference type="NCBI Taxonomy" id="2605945"/>
    <lineage>
        <taxon>Bacteria</taxon>
        <taxon>Pseudomonadati</taxon>
        <taxon>Pseudomonadota</taxon>
        <taxon>Betaproteobacteria</taxon>
        <taxon>Neisseriales</taxon>
        <taxon>Chromobacteriaceae</taxon>
        <taxon>Chromobacterium</taxon>
    </lineage>
</organism>
<keyword evidence="4" id="KW-0249">Electron transport</keyword>
<dbReference type="GO" id="GO:0022900">
    <property type="term" value="P:electron transport chain"/>
    <property type="evidence" value="ECO:0007669"/>
    <property type="project" value="InterPro"/>
</dbReference>
<feature type="binding site" description="covalent" evidence="7">
    <location>
        <position position="153"/>
    </location>
    <ligand>
        <name>heme c</name>
        <dbReference type="ChEBI" id="CHEBI:61717"/>
    </ligand>
</feature>
<sequence length="165" mass="17997">MTSGRPAPPFSHRSNQADMNKILTALLLAAIAIPAAHADDAPAEIRTKAFKKMLLQSFEPMGMTVRGRAPYNKAQFEQQAEALKTLAAEPFKHFPAGSISDKSRAKPEIWSQPAKFQADRDGFLKSVDNLAEVAKSGDLASIKKAYGQVAQNCKTCHDAFRGPER</sequence>
<evidence type="ECO:0000256" key="5">
    <source>
        <dbReference type="ARBA" id="ARBA00023004"/>
    </source>
</evidence>
<evidence type="ECO:0000256" key="2">
    <source>
        <dbReference type="ARBA" id="ARBA00022617"/>
    </source>
</evidence>
<dbReference type="EMBL" id="CP043473">
    <property type="protein sequence ID" value="QEL55818.1"/>
    <property type="molecule type" value="Genomic_DNA"/>
</dbReference>
<dbReference type="SUPFAM" id="SSF47175">
    <property type="entry name" value="Cytochromes"/>
    <property type="match status" value="1"/>
</dbReference>
<dbReference type="Pfam" id="PF01322">
    <property type="entry name" value="Cytochrom_C_2"/>
    <property type="match status" value="1"/>
</dbReference>
<dbReference type="InterPro" id="IPR010980">
    <property type="entry name" value="Cyt_c/b562"/>
</dbReference>
<keyword evidence="10" id="KW-1185">Reference proteome</keyword>
<name>A0A5C1DJB0_9NEIS</name>
<feature type="chain" id="PRO_5022691487" evidence="8">
    <location>
        <begin position="39"/>
        <end position="165"/>
    </location>
</feature>
<keyword evidence="3 6" id="KW-0479">Metal-binding</keyword>
<dbReference type="PIRSF" id="PIRSF000027">
    <property type="entry name" value="Cytc_c_prime"/>
    <property type="match status" value="1"/>
</dbReference>
<dbReference type="Gene3D" id="1.20.120.10">
    <property type="entry name" value="Cytochrome c/b562"/>
    <property type="match status" value="1"/>
</dbReference>
<dbReference type="GO" id="GO:0042597">
    <property type="term" value="C:periplasmic space"/>
    <property type="evidence" value="ECO:0007669"/>
    <property type="project" value="InterPro"/>
</dbReference>
<evidence type="ECO:0000313" key="9">
    <source>
        <dbReference type="EMBL" id="QEL55818.1"/>
    </source>
</evidence>
<dbReference type="Proteomes" id="UP000322079">
    <property type="component" value="Chromosome"/>
</dbReference>
<keyword evidence="1" id="KW-0813">Transport</keyword>
<dbReference type="GO" id="GO:0005506">
    <property type="term" value="F:iron ion binding"/>
    <property type="evidence" value="ECO:0007669"/>
    <property type="project" value="InterPro"/>
</dbReference>
<evidence type="ECO:0000256" key="8">
    <source>
        <dbReference type="SAM" id="SignalP"/>
    </source>
</evidence>
<reference evidence="9 10" key="1">
    <citation type="submission" date="2019-08" db="EMBL/GenBank/DDBJ databases">
        <title>Chromobacterium paludis, a novel bacterium isolated from a Maryland marsh pond.</title>
        <authorList>
            <person name="Blackburn M.B."/>
            <person name="Gundersen-Rindal D.E."/>
        </authorList>
    </citation>
    <scope>NUCLEOTIDE SEQUENCE [LARGE SCALE GENOMIC DNA]</scope>
    <source>
        <strain evidence="10">IIBBL 257-1</strain>
    </source>
</reference>
<protein>
    <submittedName>
        <fullName evidence="9">Cytochrome c</fullName>
    </submittedName>
</protein>
<evidence type="ECO:0000256" key="3">
    <source>
        <dbReference type="ARBA" id="ARBA00022723"/>
    </source>
</evidence>
<evidence type="ECO:0000256" key="4">
    <source>
        <dbReference type="ARBA" id="ARBA00022982"/>
    </source>
</evidence>
<dbReference type="InterPro" id="IPR012127">
    <property type="entry name" value="Cyt_c_prime"/>
</dbReference>
<dbReference type="InterPro" id="IPR002321">
    <property type="entry name" value="Cyt_c_II"/>
</dbReference>
<dbReference type="AlphaFoldDB" id="A0A5C1DJB0"/>
<dbReference type="PROSITE" id="PS51009">
    <property type="entry name" value="CYTCII"/>
    <property type="match status" value="1"/>
</dbReference>
<dbReference type="GO" id="GO:0020037">
    <property type="term" value="F:heme binding"/>
    <property type="evidence" value="ECO:0007669"/>
    <property type="project" value="InterPro"/>
</dbReference>
<accession>A0A5C1DJB0</accession>
<gene>
    <name evidence="9" type="ORF">FYK34_09670</name>
</gene>
<evidence type="ECO:0000256" key="7">
    <source>
        <dbReference type="PIRSR" id="PIRSR000027-2"/>
    </source>
</evidence>
<comment type="PTM">
    <text evidence="7">Binds 1 heme group per subunit.</text>
</comment>
<evidence type="ECO:0000313" key="10">
    <source>
        <dbReference type="Proteomes" id="UP000322079"/>
    </source>
</evidence>
<dbReference type="GO" id="GO:0009055">
    <property type="term" value="F:electron transfer activity"/>
    <property type="evidence" value="ECO:0007669"/>
    <property type="project" value="InterPro"/>
</dbReference>
<proteinExistence type="predicted"/>
<keyword evidence="5 6" id="KW-0408">Iron</keyword>
<keyword evidence="2 7" id="KW-0349">Heme</keyword>
<evidence type="ECO:0000256" key="1">
    <source>
        <dbReference type="ARBA" id="ARBA00022448"/>
    </source>
</evidence>
<keyword evidence="8" id="KW-0732">Signal</keyword>
<feature type="signal peptide" evidence="8">
    <location>
        <begin position="1"/>
        <end position="38"/>
    </location>
</feature>
<feature type="binding site" description="axial binding residue" evidence="6">
    <location>
        <position position="157"/>
    </location>
    <ligand>
        <name>heme c</name>
        <dbReference type="ChEBI" id="CHEBI:61717"/>
    </ligand>
    <ligandPart>
        <name>Fe</name>
        <dbReference type="ChEBI" id="CHEBI:18248"/>
    </ligandPart>
</feature>
<feature type="binding site" description="covalent" evidence="7">
    <location>
        <position position="156"/>
    </location>
    <ligand>
        <name>heme c</name>
        <dbReference type="ChEBI" id="CHEBI:61717"/>
    </ligand>
</feature>
<evidence type="ECO:0000256" key="6">
    <source>
        <dbReference type="PIRSR" id="PIRSR000027-1"/>
    </source>
</evidence>
<dbReference type="KEGG" id="chrm:FYK34_09670"/>